<dbReference type="EMBL" id="BMLT01000021">
    <property type="protein sequence ID" value="GGO89124.1"/>
    <property type="molecule type" value="Genomic_DNA"/>
</dbReference>
<feature type="compositionally biased region" description="Polar residues" evidence="1">
    <location>
        <begin position="149"/>
        <end position="169"/>
    </location>
</feature>
<evidence type="ECO:0000313" key="3">
    <source>
        <dbReference type="Proteomes" id="UP000599578"/>
    </source>
</evidence>
<keyword evidence="3" id="KW-1185">Reference proteome</keyword>
<dbReference type="Proteomes" id="UP000599578">
    <property type="component" value="Unassembled WGS sequence"/>
</dbReference>
<protein>
    <submittedName>
        <fullName evidence="2">Uncharacterized protein</fullName>
    </submittedName>
</protein>
<feature type="region of interest" description="Disordered" evidence="1">
    <location>
        <begin position="279"/>
        <end position="312"/>
    </location>
</feature>
<dbReference type="AlphaFoldDB" id="A0A917ZSP2"/>
<organism evidence="2 3">
    <name type="scientific">Marinobacterium nitratireducens</name>
    <dbReference type="NCBI Taxonomy" id="518897"/>
    <lineage>
        <taxon>Bacteria</taxon>
        <taxon>Pseudomonadati</taxon>
        <taxon>Pseudomonadota</taxon>
        <taxon>Gammaproteobacteria</taxon>
        <taxon>Oceanospirillales</taxon>
        <taxon>Oceanospirillaceae</taxon>
        <taxon>Marinobacterium</taxon>
    </lineage>
</organism>
<evidence type="ECO:0000313" key="2">
    <source>
        <dbReference type="EMBL" id="GGO89124.1"/>
    </source>
</evidence>
<sequence length="312" mass="34674">MHQTAQILQFDRGRMEHDETPDTGYIKLFRTLQECAFAHRPEFMSTWVHILLMASHKPHKTMLGNQSVVLQAGQFISGRKALAQIVGTTEKTMRGILDYFVDEGMLTKTSSRAGTVFTVCKYSEFQEKRGQAGPTVSGQAEGQAEGQGNPSNGAASSNIGAKESANNGATKGPSKRATIQEDKVKTKSKEKSNARERAPRVKFDAESFNRFWSAYPNKTSKGQAEITFSKLNPDETLTNKILTALEAQVAHRAEAKAAGQWMPQWKNPSTWLNGKCWDDELQPIETPQPNRRPTPSFDQVDYYSGAEGFDHV</sequence>
<name>A0A917ZSP2_9GAMM</name>
<gene>
    <name evidence="2" type="ORF">GCM10011348_46140</name>
</gene>
<feature type="compositionally biased region" description="Low complexity" evidence="1">
    <location>
        <begin position="138"/>
        <end position="148"/>
    </location>
</feature>
<feature type="region of interest" description="Disordered" evidence="1">
    <location>
        <begin position="128"/>
        <end position="201"/>
    </location>
</feature>
<feature type="compositionally biased region" description="Polar residues" evidence="1">
    <location>
        <begin position="285"/>
        <end position="297"/>
    </location>
</feature>
<proteinExistence type="predicted"/>
<reference evidence="2 3" key="1">
    <citation type="journal article" date="2014" name="Int. J. Syst. Evol. Microbiol.">
        <title>Complete genome sequence of Corynebacterium casei LMG S-19264T (=DSM 44701T), isolated from a smear-ripened cheese.</title>
        <authorList>
            <consortium name="US DOE Joint Genome Institute (JGI-PGF)"/>
            <person name="Walter F."/>
            <person name="Albersmeier A."/>
            <person name="Kalinowski J."/>
            <person name="Ruckert C."/>
        </authorList>
    </citation>
    <scope>NUCLEOTIDE SEQUENCE [LARGE SCALE GENOMIC DNA]</scope>
    <source>
        <strain evidence="2 3">CGMCC 1.7286</strain>
    </source>
</reference>
<accession>A0A917ZSP2</accession>
<feature type="compositionally biased region" description="Basic and acidic residues" evidence="1">
    <location>
        <begin position="178"/>
        <end position="201"/>
    </location>
</feature>
<evidence type="ECO:0000256" key="1">
    <source>
        <dbReference type="SAM" id="MobiDB-lite"/>
    </source>
</evidence>
<comment type="caution">
    <text evidence="2">The sequence shown here is derived from an EMBL/GenBank/DDBJ whole genome shotgun (WGS) entry which is preliminary data.</text>
</comment>